<keyword evidence="6 8" id="KW-0808">Transferase</keyword>
<sequence>MRVLLVSSEVYPLIKTGGLADVAGALPPALKPLGIDARVLLPAYPAALRAMEAAGPLTVTEVGDPLGYGPARLLEGILPGTACPVWLLDHPGLYQRPGGPYVGPDGHDHPDNHRRFALLSKVAALLARGDLLPGWQADVVHCNDWQTGLVPAYLRLAEQRGGAAKGPGTVFTIHNLHFGGMFDPAVLGEIGLPSPFYGINGVEFYGRLSMLKAGLFYADRITTVSPTYAWEITTPEGGRGFDGLLAGRAHAGQLTGILNGVDYDQWNSATDPALAHHYDAATVEVGKAANKAALQAEVGLEVRPGALLLGLVSRFTDQKGVDLVLHAARHMVDSGAQLVILGSGDAGLEQALAALPHGFPGQVSVRVGYDEDLSHRIQAASDVFLVPSRFEPCGLTQMYALRYGALPLVRRTGGLADTVSEIGDGRGTGFLFDSPSVEGLLGAFYHALGVYRRPQDWAAARQRAMAQDFGWARAARRYDDLYQDLGRAA</sequence>
<dbReference type="Gene3D" id="3.40.50.2000">
    <property type="entry name" value="Glycogen Phosphorylase B"/>
    <property type="match status" value="2"/>
</dbReference>
<name>A0A7W9ZHX5_NOVIT</name>
<dbReference type="EC" id="2.4.1.21" evidence="8"/>
<dbReference type="NCBIfam" id="TIGR02095">
    <property type="entry name" value="glgA"/>
    <property type="match status" value="1"/>
</dbReference>
<keyword evidence="12" id="KW-1185">Reference proteome</keyword>
<comment type="similarity">
    <text evidence="4 8">Belongs to the glycosyltransferase 1 family. Bacterial/plant glycogen synthase subfamily.</text>
</comment>
<dbReference type="AlphaFoldDB" id="A0A7W9ZHX5"/>
<evidence type="ECO:0000256" key="3">
    <source>
        <dbReference type="ARBA" id="ARBA00004964"/>
    </source>
</evidence>
<comment type="pathway">
    <text evidence="3 8">Glycan biosynthesis; glycogen biosynthesis.</text>
</comment>
<dbReference type="GO" id="GO:0009011">
    <property type="term" value="F:alpha-1,4-glucan glucosyltransferase (ADP-glucose donor) activity"/>
    <property type="evidence" value="ECO:0007669"/>
    <property type="project" value="UniProtKB-UniRule"/>
</dbReference>
<proteinExistence type="inferred from homology"/>
<dbReference type="NCBIfam" id="NF001899">
    <property type="entry name" value="PRK00654.1-2"/>
    <property type="match status" value="1"/>
</dbReference>
<dbReference type="InterPro" id="IPR013534">
    <property type="entry name" value="Starch_synth_cat_dom"/>
</dbReference>
<keyword evidence="7 8" id="KW-0320">Glycogen biosynthesis</keyword>
<organism evidence="11 12">
    <name type="scientific">Novispirillum itersonii</name>
    <name type="common">Aquaspirillum itersonii</name>
    <dbReference type="NCBI Taxonomy" id="189"/>
    <lineage>
        <taxon>Bacteria</taxon>
        <taxon>Pseudomonadati</taxon>
        <taxon>Pseudomonadota</taxon>
        <taxon>Alphaproteobacteria</taxon>
        <taxon>Rhodospirillales</taxon>
        <taxon>Novispirillaceae</taxon>
        <taxon>Novispirillum</taxon>
    </lineage>
</organism>
<evidence type="ECO:0000256" key="1">
    <source>
        <dbReference type="ARBA" id="ARBA00001478"/>
    </source>
</evidence>
<evidence type="ECO:0000256" key="5">
    <source>
        <dbReference type="ARBA" id="ARBA00022676"/>
    </source>
</evidence>
<feature type="domain" description="Glycosyl transferase family 1" evidence="9">
    <location>
        <begin position="308"/>
        <end position="442"/>
    </location>
</feature>
<evidence type="ECO:0000256" key="4">
    <source>
        <dbReference type="ARBA" id="ARBA00010281"/>
    </source>
</evidence>
<evidence type="ECO:0000256" key="7">
    <source>
        <dbReference type="ARBA" id="ARBA00023056"/>
    </source>
</evidence>
<dbReference type="CDD" id="cd03791">
    <property type="entry name" value="GT5_Glycogen_synthase_DULL1-like"/>
    <property type="match status" value="1"/>
</dbReference>
<dbReference type="GO" id="GO:0005829">
    <property type="term" value="C:cytosol"/>
    <property type="evidence" value="ECO:0007669"/>
    <property type="project" value="TreeGrafter"/>
</dbReference>
<dbReference type="HAMAP" id="MF_00484">
    <property type="entry name" value="Glycogen_synth"/>
    <property type="match status" value="1"/>
</dbReference>
<dbReference type="Proteomes" id="UP000544872">
    <property type="component" value="Unassembled WGS sequence"/>
</dbReference>
<dbReference type="RefSeq" id="WP_184264867.1">
    <property type="nucleotide sequence ID" value="NZ_JACIIX010000013.1"/>
</dbReference>
<gene>
    <name evidence="8" type="primary">glgA</name>
    <name evidence="11" type="ORF">FHS48_003239</name>
</gene>
<protein>
    <recommendedName>
        <fullName evidence="8">Glycogen synthase</fullName>
        <ecNumber evidence="8">2.4.1.21</ecNumber>
    </recommendedName>
    <alternativeName>
        <fullName evidence="8">Starch [bacterial glycogen] synthase</fullName>
    </alternativeName>
</protein>
<evidence type="ECO:0000256" key="8">
    <source>
        <dbReference type="HAMAP-Rule" id="MF_00484"/>
    </source>
</evidence>
<dbReference type="PANTHER" id="PTHR45825:SF11">
    <property type="entry name" value="ALPHA AMYLASE DOMAIN-CONTAINING PROTEIN"/>
    <property type="match status" value="1"/>
</dbReference>
<comment type="function">
    <text evidence="2 8">Synthesizes alpha-1,4-glucan chains using ADP-glucose.</text>
</comment>
<evidence type="ECO:0000256" key="6">
    <source>
        <dbReference type="ARBA" id="ARBA00022679"/>
    </source>
</evidence>
<feature type="binding site" evidence="8">
    <location>
        <position position="15"/>
    </location>
    <ligand>
        <name>ADP-alpha-D-glucose</name>
        <dbReference type="ChEBI" id="CHEBI:57498"/>
    </ligand>
</feature>
<comment type="catalytic activity">
    <reaction evidence="1 8">
        <text>[(1-&gt;4)-alpha-D-glucosyl](n) + ADP-alpha-D-glucose = [(1-&gt;4)-alpha-D-glucosyl](n+1) + ADP + H(+)</text>
        <dbReference type="Rhea" id="RHEA:18189"/>
        <dbReference type="Rhea" id="RHEA-COMP:9584"/>
        <dbReference type="Rhea" id="RHEA-COMP:9587"/>
        <dbReference type="ChEBI" id="CHEBI:15378"/>
        <dbReference type="ChEBI" id="CHEBI:15444"/>
        <dbReference type="ChEBI" id="CHEBI:57498"/>
        <dbReference type="ChEBI" id="CHEBI:456216"/>
        <dbReference type="EC" id="2.4.1.21"/>
    </reaction>
</comment>
<dbReference type="EMBL" id="JACIIX010000013">
    <property type="protein sequence ID" value="MBB6211796.1"/>
    <property type="molecule type" value="Genomic_DNA"/>
</dbReference>
<accession>A0A7W9ZHX5</accession>
<dbReference type="UniPathway" id="UPA00164"/>
<dbReference type="SUPFAM" id="SSF53756">
    <property type="entry name" value="UDP-Glycosyltransferase/glycogen phosphorylase"/>
    <property type="match status" value="1"/>
</dbReference>
<comment type="caution">
    <text evidence="11">The sequence shown here is derived from an EMBL/GenBank/DDBJ whole genome shotgun (WGS) entry which is preliminary data.</text>
</comment>
<evidence type="ECO:0000256" key="2">
    <source>
        <dbReference type="ARBA" id="ARBA00002764"/>
    </source>
</evidence>
<dbReference type="GO" id="GO:0004373">
    <property type="term" value="F:alpha-1,4-glucan glucosyltransferase (UDP-glucose donor) activity"/>
    <property type="evidence" value="ECO:0007669"/>
    <property type="project" value="InterPro"/>
</dbReference>
<dbReference type="InterPro" id="IPR001296">
    <property type="entry name" value="Glyco_trans_1"/>
</dbReference>
<evidence type="ECO:0000259" key="10">
    <source>
        <dbReference type="Pfam" id="PF08323"/>
    </source>
</evidence>
<feature type="domain" description="Starch synthase catalytic" evidence="10">
    <location>
        <begin position="2"/>
        <end position="246"/>
    </location>
</feature>
<evidence type="ECO:0000259" key="9">
    <source>
        <dbReference type="Pfam" id="PF00534"/>
    </source>
</evidence>
<dbReference type="GO" id="GO:0005978">
    <property type="term" value="P:glycogen biosynthetic process"/>
    <property type="evidence" value="ECO:0007669"/>
    <property type="project" value="UniProtKB-UniRule"/>
</dbReference>
<evidence type="ECO:0000313" key="11">
    <source>
        <dbReference type="EMBL" id="MBB6211796.1"/>
    </source>
</evidence>
<dbReference type="Pfam" id="PF08323">
    <property type="entry name" value="Glyco_transf_5"/>
    <property type="match status" value="1"/>
</dbReference>
<evidence type="ECO:0000313" key="12">
    <source>
        <dbReference type="Proteomes" id="UP000544872"/>
    </source>
</evidence>
<dbReference type="Pfam" id="PF00534">
    <property type="entry name" value="Glycos_transf_1"/>
    <property type="match status" value="1"/>
</dbReference>
<dbReference type="PANTHER" id="PTHR45825">
    <property type="entry name" value="GRANULE-BOUND STARCH SYNTHASE 1, CHLOROPLASTIC/AMYLOPLASTIC"/>
    <property type="match status" value="1"/>
</dbReference>
<dbReference type="InterPro" id="IPR011835">
    <property type="entry name" value="GS/SS"/>
</dbReference>
<reference evidence="11 12" key="1">
    <citation type="submission" date="2020-08" db="EMBL/GenBank/DDBJ databases">
        <title>Genomic Encyclopedia of Type Strains, Phase IV (KMG-IV): sequencing the most valuable type-strain genomes for metagenomic binning, comparative biology and taxonomic classification.</title>
        <authorList>
            <person name="Goeker M."/>
        </authorList>
    </citation>
    <scope>NUCLEOTIDE SEQUENCE [LARGE SCALE GENOMIC DNA]</scope>
    <source>
        <strain evidence="11 12">DSM 11590</strain>
    </source>
</reference>
<keyword evidence="5 8" id="KW-0328">Glycosyltransferase</keyword>